<organism evidence="2 3">
    <name type="scientific">Chlorella ohadii</name>
    <dbReference type="NCBI Taxonomy" id="2649997"/>
    <lineage>
        <taxon>Eukaryota</taxon>
        <taxon>Viridiplantae</taxon>
        <taxon>Chlorophyta</taxon>
        <taxon>core chlorophytes</taxon>
        <taxon>Trebouxiophyceae</taxon>
        <taxon>Chlorellales</taxon>
        <taxon>Chlorellaceae</taxon>
        <taxon>Chlorella clade</taxon>
        <taxon>Chlorella</taxon>
    </lineage>
</organism>
<feature type="region of interest" description="Disordered" evidence="1">
    <location>
        <begin position="18"/>
        <end position="191"/>
    </location>
</feature>
<feature type="compositionally biased region" description="Low complexity" evidence="1">
    <location>
        <begin position="181"/>
        <end position="191"/>
    </location>
</feature>
<reference evidence="2" key="1">
    <citation type="submission" date="2020-11" db="EMBL/GenBank/DDBJ databases">
        <title>Chlorella ohadii genome sequencing and assembly.</title>
        <authorList>
            <person name="Murik O."/>
            <person name="Treves H."/>
            <person name="Kedem I."/>
            <person name="Shotland Y."/>
            <person name="Kaplan A."/>
        </authorList>
    </citation>
    <scope>NUCLEOTIDE SEQUENCE</scope>
    <source>
        <strain evidence="2">1</strain>
    </source>
</reference>
<protein>
    <submittedName>
        <fullName evidence="2">Uncharacterized protein</fullName>
    </submittedName>
</protein>
<gene>
    <name evidence="2" type="ORF">COHA_001229</name>
</gene>
<feature type="compositionally biased region" description="Low complexity" evidence="1">
    <location>
        <begin position="48"/>
        <end position="67"/>
    </location>
</feature>
<name>A0AAD5DZM5_9CHLO</name>
<dbReference type="EMBL" id="JADXDR010000020">
    <property type="protein sequence ID" value="KAI7845184.1"/>
    <property type="molecule type" value="Genomic_DNA"/>
</dbReference>
<evidence type="ECO:0000256" key="1">
    <source>
        <dbReference type="SAM" id="MobiDB-lite"/>
    </source>
</evidence>
<dbReference type="Proteomes" id="UP001205105">
    <property type="component" value="Unassembled WGS sequence"/>
</dbReference>
<feature type="compositionally biased region" description="Basic and acidic residues" evidence="1">
    <location>
        <begin position="97"/>
        <end position="113"/>
    </location>
</feature>
<accession>A0AAD5DZM5</accession>
<feature type="compositionally biased region" description="Low complexity" evidence="1">
    <location>
        <begin position="132"/>
        <end position="142"/>
    </location>
</feature>
<sequence length="486" mass="52365">MDLLSLLDAKWYGQRHEQLEEELDKQPPRLQRGSAGSLSDAAAHEQAEAAAPQRRRQPQAQLEQQPRQLPPRLPPSAEQQAAEDSGVLGTWAGRQRIFAEHLRQQEQEVEAQRARPPPAPGRHASESPTVTSAAAAAGDSSGAEGGAGSSDDEAGLPEASLRQHGNTPVVLAAPPLPRPAPAAATEIPEPTLDAEMNAAWRWRFTRKWQAEQMKQFEAAPQGGGGGDDEEEWAAALRLMNATDGLNMQIGRTLSLHTSSVADGSMGLEQSLTLISPMDQSLSQCMLLDMDGSVKESPLRDDAAAATSQLVSVARKAQHLRRQQQEIERQVTERWEAAAGGPEWVAQHLPAVQIDSWSAFAFVLVRLTEPRLQRQKLLVRGRNGTTEQQAFATVEQEAARAAVARRLPGPRVDLLACGRMEWVAPPSNGERRTLLVRVSRLLPPAAKDARLHSAAAASAVVAELTRSSLPSGGFEVATADSYASGSK</sequence>
<keyword evidence="3" id="KW-1185">Reference proteome</keyword>
<proteinExistence type="predicted"/>
<comment type="caution">
    <text evidence="2">The sequence shown here is derived from an EMBL/GenBank/DDBJ whole genome shotgun (WGS) entry which is preliminary data.</text>
</comment>
<dbReference type="AlphaFoldDB" id="A0AAD5DZM5"/>
<evidence type="ECO:0000313" key="2">
    <source>
        <dbReference type="EMBL" id="KAI7845184.1"/>
    </source>
</evidence>
<evidence type="ECO:0000313" key="3">
    <source>
        <dbReference type="Proteomes" id="UP001205105"/>
    </source>
</evidence>